<reference evidence="2" key="2">
    <citation type="submission" date="2016-01" db="EMBL/GenBank/DDBJ databases">
        <title>Diatom-associated endosymboitic cyanobacterium lacks core nitrogen metabolism enzymes.</title>
        <authorList>
            <person name="Hilton J.A."/>
            <person name="Foster R.A."/>
            <person name="Tripp H.J."/>
            <person name="Carter B.J."/>
            <person name="Zehr J.P."/>
            <person name="Villareal T.A."/>
        </authorList>
    </citation>
    <scope>NUCLEOTIDE SEQUENCE [LARGE SCALE GENOMIC DNA]</scope>
    <source>
        <strain evidence="2">HH01</strain>
    </source>
</reference>
<sequence length="62" mass="7129">MGLIAGIQTPGLEMRIAILHKKSEYENICLPKEFIEYFACNYTSNIRELEEALIPVLTCIFH</sequence>
<dbReference type="Proteomes" id="UP000053051">
    <property type="component" value="Unassembled WGS sequence"/>
</dbReference>
<protein>
    <submittedName>
        <fullName evidence="1">Chromosomal replication initiator protein dnaA</fullName>
    </submittedName>
</protein>
<reference evidence="1 2" key="1">
    <citation type="submission" date="2012-05" db="EMBL/GenBank/DDBJ databases">
        <authorList>
            <person name="Hilton J."/>
        </authorList>
    </citation>
    <scope>NUCLEOTIDE SEQUENCE [LARGE SCALE GENOMIC DNA]</scope>
    <source>
        <strain evidence="1 2">HH01</strain>
    </source>
</reference>
<accession>M1X2C9</accession>
<evidence type="ECO:0000313" key="2">
    <source>
        <dbReference type="Proteomes" id="UP000053051"/>
    </source>
</evidence>
<organism evidence="1 2">
    <name type="scientific">Richelia intracellularis HH01</name>
    <dbReference type="NCBI Taxonomy" id="1165094"/>
    <lineage>
        <taxon>Bacteria</taxon>
        <taxon>Bacillati</taxon>
        <taxon>Cyanobacteriota</taxon>
        <taxon>Cyanophyceae</taxon>
        <taxon>Nostocales</taxon>
        <taxon>Nostocaceae</taxon>
        <taxon>Richelia</taxon>
    </lineage>
</organism>
<evidence type="ECO:0000313" key="1">
    <source>
        <dbReference type="EMBL" id="CCH66605.1"/>
    </source>
</evidence>
<proteinExistence type="predicted"/>
<dbReference type="STRING" id="1165094.RINTHH_4500"/>
<keyword evidence="2" id="KW-1185">Reference proteome</keyword>
<gene>
    <name evidence="1" type="ORF">RINTHH_4500</name>
</gene>
<dbReference type="Gene3D" id="1.10.8.60">
    <property type="match status" value="1"/>
</dbReference>
<name>M1X2C9_9NOST</name>
<dbReference type="RefSeq" id="WP_008232296.1">
    <property type="nucleotide sequence ID" value="NZ_CAIY01000027.1"/>
</dbReference>
<dbReference type="AlphaFoldDB" id="M1X2C9"/>
<dbReference type="EMBL" id="CAIY01000027">
    <property type="protein sequence ID" value="CCH66605.1"/>
    <property type="molecule type" value="Genomic_DNA"/>
</dbReference>
<comment type="caution">
    <text evidence="1">The sequence shown here is derived from an EMBL/GenBank/DDBJ whole genome shotgun (WGS) entry which is preliminary data.</text>
</comment>